<keyword evidence="3" id="KW-1185">Reference proteome</keyword>
<feature type="compositionally biased region" description="Basic and acidic residues" evidence="1">
    <location>
        <begin position="1"/>
        <end position="22"/>
    </location>
</feature>
<organism evidence="2 3">
    <name type="scientific">Schaalia dentiphila ATCC 17982</name>
    <dbReference type="NCBI Taxonomy" id="411466"/>
    <lineage>
        <taxon>Bacteria</taxon>
        <taxon>Bacillati</taxon>
        <taxon>Actinomycetota</taxon>
        <taxon>Actinomycetes</taxon>
        <taxon>Actinomycetales</taxon>
        <taxon>Actinomycetaceae</taxon>
        <taxon>Schaalia</taxon>
        <taxon>Schaalia dentiphila</taxon>
    </lineage>
</organism>
<evidence type="ECO:0000313" key="2">
    <source>
        <dbReference type="EMBL" id="EDN79734.1"/>
    </source>
</evidence>
<name>A7B960_9ACTO</name>
<protein>
    <submittedName>
        <fullName evidence="2">Uncharacterized protein</fullName>
    </submittedName>
</protein>
<proteinExistence type="predicted"/>
<dbReference type="Proteomes" id="UP000003553">
    <property type="component" value="Unassembled WGS sequence"/>
</dbReference>
<evidence type="ECO:0000256" key="1">
    <source>
        <dbReference type="SAM" id="MobiDB-lite"/>
    </source>
</evidence>
<dbReference type="EMBL" id="AAYI02000004">
    <property type="protein sequence ID" value="EDN79734.1"/>
    <property type="molecule type" value="Genomic_DNA"/>
</dbReference>
<accession>A7B960</accession>
<dbReference type="HOGENOM" id="CLU_3163699_0_0_11"/>
<comment type="caution">
    <text evidence="2">The sequence shown here is derived from an EMBL/GenBank/DDBJ whole genome shotgun (WGS) entry which is preliminary data.</text>
</comment>
<reference evidence="2" key="2">
    <citation type="submission" date="2015-05" db="EMBL/GenBank/DDBJ databases">
        <title>Draft genome sequence of Actinomyces odontolyticus (ATCC 17982).</title>
        <authorList>
            <person name="Sudarsanam P."/>
            <person name="Ley R."/>
            <person name="Guruge J."/>
            <person name="Turnbaugh P.J."/>
            <person name="Mahowald M."/>
            <person name="Liep D."/>
            <person name="Gordon J."/>
        </authorList>
    </citation>
    <scope>NUCLEOTIDE SEQUENCE</scope>
    <source>
        <strain evidence="2">ATCC 17982</strain>
    </source>
</reference>
<gene>
    <name evidence="2" type="ORF">ACTODO_00161</name>
</gene>
<reference evidence="2" key="1">
    <citation type="submission" date="2007-04" db="EMBL/GenBank/DDBJ databases">
        <authorList>
            <person name="Fulton L."/>
            <person name="Clifton S."/>
            <person name="Fulton B."/>
            <person name="Xu J."/>
            <person name="Minx P."/>
            <person name="Pepin K.H."/>
            <person name="Johnson M."/>
            <person name="Thiruvilangam P."/>
            <person name="Bhonagiri V."/>
            <person name="Nash W.E."/>
            <person name="Mardis E.R."/>
            <person name="Wilson R.K."/>
        </authorList>
    </citation>
    <scope>NUCLEOTIDE SEQUENCE [LARGE SCALE GENOMIC DNA]</scope>
    <source>
        <strain evidence="2">ATCC 17982</strain>
    </source>
</reference>
<feature type="region of interest" description="Disordered" evidence="1">
    <location>
        <begin position="1"/>
        <end position="47"/>
    </location>
</feature>
<dbReference type="AlphaFoldDB" id="A7B960"/>
<sequence>MDGRSGEESAGVMERRFDEAERGGAGPEGFVDPMGRLIDAGGVSQVG</sequence>
<evidence type="ECO:0000313" key="3">
    <source>
        <dbReference type="Proteomes" id="UP000003553"/>
    </source>
</evidence>